<dbReference type="EMBL" id="WOWK01000018">
    <property type="protein sequence ID" value="KAF0328308.1"/>
    <property type="molecule type" value="Genomic_DNA"/>
</dbReference>
<proteinExistence type="predicted"/>
<evidence type="ECO:0000313" key="1">
    <source>
        <dbReference type="EMBL" id="KAF0328308.1"/>
    </source>
</evidence>
<dbReference type="AlphaFoldDB" id="A0A8H3WPU1"/>
<name>A0A8H3WPU1_9PEZI</name>
<protein>
    <submittedName>
        <fullName evidence="1">Uncharacterized protein</fullName>
    </submittedName>
</protein>
<reference evidence="1 2" key="1">
    <citation type="submission" date="2019-12" db="EMBL/GenBank/DDBJ databases">
        <title>A genome sequence resource for the geographically widespread anthracnose pathogen Colletotrichum asianum.</title>
        <authorList>
            <person name="Meng Y."/>
        </authorList>
    </citation>
    <scope>NUCLEOTIDE SEQUENCE [LARGE SCALE GENOMIC DNA]</scope>
    <source>
        <strain evidence="1 2">ICMP 18580</strain>
    </source>
</reference>
<gene>
    <name evidence="1" type="ORF">GQ607_004460</name>
</gene>
<evidence type="ECO:0000313" key="2">
    <source>
        <dbReference type="Proteomes" id="UP000434172"/>
    </source>
</evidence>
<comment type="caution">
    <text evidence="1">The sequence shown here is derived from an EMBL/GenBank/DDBJ whole genome shotgun (WGS) entry which is preliminary data.</text>
</comment>
<keyword evidence="2" id="KW-1185">Reference proteome</keyword>
<accession>A0A8H3WPU1</accession>
<sequence length="128" mass="13648">MNFYHELSVFDIDIFVNYVQFRSPLFHLTYLIVLHGHQIHQLIKPLALTPSSSFSSIPISLLQALFTSSNNPSFVNTSTATAASPLPTFRLISNASLVPAAAANSGLCGPCPPSPGGIAKPTLRLGIA</sequence>
<organism evidence="1 2">
    <name type="scientific">Colletotrichum asianum</name>
    <dbReference type="NCBI Taxonomy" id="702518"/>
    <lineage>
        <taxon>Eukaryota</taxon>
        <taxon>Fungi</taxon>
        <taxon>Dikarya</taxon>
        <taxon>Ascomycota</taxon>
        <taxon>Pezizomycotina</taxon>
        <taxon>Sordariomycetes</taxon>
        <taxon>Hypocreomycetidae</taxon>
        <taxon>Glomerellales</taxon>
        <taxon>Glomerellaceae</taxon>
        <taxon>Colletotrichum</taxon>
        <taxon>Colletotrichum gloeosporioides species complex</taxon>
    </lineage>
</organism>
<dbReference type="Proteomes" id="UP000434172">
    <property type="component" value="Unassembled WGS sequence"/>
</dbReference>